<reference evidence="1" key="2">
    <citation type="submission" date="2018-03" db="EMBL/GenBank/DDBJ databases">
        <title>The Triticum urartu genome reveals the dynamic nature of wheat genome evolution.</title>
        <authorList>
            <person name="Ling H."/>
            <person name="Ma B."/>
            <person name="Shi X."/>
            <person name="Liu H."/>
            <person name="Dong L."/>
            <person name="Sun H."/>
            <person name="Cao Y."/>
            <person name="Gao Q."/>
            <person name="Zheng S."/>
            <person name="Li Y."/>
            <person name="Yu Y."/>
            <person name="Du H."/>
            <person name="Qi M."/>
            <person name="Li Y."/>
            <person name="Yu H."/>
            <person name="Cui Y."/>
            <person name="Wang N."/>
            <person name="Chen C."/>
            <person name="Wu H."/>
            <person name="Zhao Y."/>
            <person name="Zhang J."/>
            <person name="Li Y."/>
            <person name="Zhou W."/>
            <person name="Zhang B."/>
            <person name="Hu W."/>
            <person name="Eijk M."/>
            <person name="Tang J."/>
            <person name="Witsenboer H."/>
            <person name="Zhao S."/>
            <person name="Li Z."/>
            <person name="Zhang A."/>
            <person name="Wang D."/>
            <person name="Liang C."/>
        </authorList>
    </citation>
    <scope>NUCLEOTIDE SEQUENCE [LARGE SCALE GENOMIC DNA]</scope>
    <source>
        <strain evidence="1">cv. G1812</strain>
    </source>
</reference>
<evidence type="ECO:0000313" key="1">
    <source>
        <dbReference type="EnsemblPlants" id="TuG1812G0200005179.01.T01.cds371511"/>
    </source>
</evidence>
<name>A0A8R7PK50_TRIUA</name>
<dbReference type="AlphaFoldDB" id="A0A8R7PK50"/>
<accession>A0A8R7PK50</accession>
<proteinExistence type="predicted"/>
<reference evidence="2" key="1">
    <citation type="journal article" date="2013" name="Nature">
        <title>Draft genome of the wheat A-genome progenitor Triticum urartu.</title>
        <authorList>
            <person name="Ling H.Q."/>
            <person name="Zhao S."/>
            <person name="Liu D."/>
            <person name="Wang J."/>
            <person name="Sun H."/>
            <person name="Zhang C."/>
            <person name="Fan H."/>
            <person name="Li D."/>
            <person name="Dong L."/>
            <person name="Tao Y."/>
            <person name="Gao C."/>
            <person name="Wu H."/>
            <person name="Li Y."/>
            <person name="Cui Y."/>
            <person name="Guo X."/>
            <person name="Zheng S."/>
            <person name="Wang B."/>
            <person name="Yu K."/>
            <person name="Liang Q."/>
            <person name="Yang W."/>
            <person name="Lou X."/>
            <person name="Chen J."/>
            <person name="Feng M."/>
            <person name="Jian J."/>
            <person name="Zhang X."/>
            <person name="Luo G."/>
            <person name="Jiang Y."/>
            <person name="Liu J."/>
            <person name="Wang Z."/>
            <person name="Sha Y."/>
            <person name="Zhang B."/>
            <person name="Wu H."/>
            <person name="Tang D."/>
            <person name="Shen Q."/>
            <person name="Xue P."/>
            <person name="Zou S."/>
            <person name="Wang X."/>
            <person name="Liu X."/>
            <person name="Wang F."/>
            <person name="Yang Y."/>
            <person name="An X."/>
            <person name="Dong Z."/>
            <person name="Zhang K."/>
            <person name="Zhang X."/>
            <person name="Luo M.C."/>
            <person name="Dvorak J."/>
            <person name="Tong Y."/>
            <person name="Wang J."/>
            <person name="Yang H."/>
            <person name="Li Z."/>
            <person name="Wang D."/>
            <person name="Zhang A."/>
            <person name="Wang J."/>
        </authorList>
    </citation>
    <scope>NUCLEOTIDE SEQUENCE</scope>
    <source>
        <strain evidence="2">cv. G1812</strain>
    </source>
</reference>
<evidence type="ECO:0000313" key="2">
    <source>
        <dbReference type="Proteomes" id="UP000015106"/>
    </source>
</evidence>
<dbReference type="Gramene" id="TuG1812G0200005179.01.T01">
    <property type="protein sequence ID" value="TuG1812G0200005179.01.T01.cds371511"/>
    <property type="gene ID" value="TuG1812G0200005179.01"/>
</dbReference>
<keyword evidence="2" id="KW-1185">Reference proteome</keyword>
<dbReference type="EnsemblPlants" id="TuG1812G0200005179.01.T01">
    <property type="protein sequence ID" value="TuG1812G0200005179.01.T01.cds371511"/>
    <property type="gene ID" value="TuG1812G0200005179.01"/>
</dbReference>
<organism evidence="1 2">
    <name type="scientific">Triticum urartu</name>
    <name type="common">Red wild einkorn</name>
    <name type="synonym">Crithodium urartu</name>
    <dbReference type="NCBI Taxonomy" id="4572"/>
    <lineage>
        <taxon>Eukaryota</taxon>
        <taxon>Viridiplantae</taxon>
        <taxon>Streptophyta</taxon>
        <taxon>Embryophyta</taxon>
        <taxon>Tracheophyta</taxon>
        <taxon>Spermatophyta</taxon>
        <taxon>Magnoliopsida</taxon>
        <taxon>Liliopsida</taxon>
        <taxon>Poales</taxon>
        <taxon>Poaceae</taxon>
        <taxon>BOP clade</taxon>
        <taxon>Pooideae</taxon>
        <taxon>Triticodae</taxon>
        <taxon>Triticeae</taxon>
        <taxon>Triticinae</taxon>
        <taxon>Triticum</taxon>
    </lineage>
</organism>
<protein>
    <submittedName>
        <fullName evidence="1">Uncharacterized protein</fullName>
    </submittedName>
</protein>
<reference evidence="1" key="3">
    <citation type="submission" date="2022-06" db="UniProtKB">
        <authorList>
            <consortium name="EnsemblPlants"/>
        </authorList>
    </citation>
    <scope>IDENTIFICATION</scope>
</reference>
<sequence>MMMGVCTSFITMFSNSMRAARLLVGEFSHVLMRTPFMVPWKVMSVTWMLVTS</sequence>
<dbReference type="Proteomes" id="UP000015106">
    <property type="component" value="Chromosome 2"/>
</dbReference>